<evidence type="ECO:0000313" key="2">
    <source>
        <dbReference type="EMBL" id="CCI11051.1"/>
    </source>
</evidence>
<gene>
    <name evidence="2" type="ORF">BN9_122880</name>
</gene>
<dbReference type="InParanoid" id="A0A024FVK8"/>
<feature type="transmembrane region" description="Helical" evidence="1">
    <location>
        <begin position="63"/>
        <end position="82"/>
    </location>
</feature>
<keyword evidence="1" id="KW-1133">Transmembrane helix</keyword>
<name>A0A024FVK8_9STRA</name>
<keyword evidence="3" id="KW-1185">Reference proteome</keyword>
<protein>
    <submittedName>
        <fullName evidence="2">Uncharacterized protein</fullName>
    </submittedName>
</protein>
<sequence length="169" mass="19078">MVHISFIVTAFAAQGPTVIRSCAITIFFDVCGRLPASPDNIIGCILVHVTLAFRGILVHVTLAFRGILVHIILAFHVLRLYFFKVPLYTHLQTSPYLEIDLAAVSQFPKEATPFSACLLLGPSYLPVDPILSNYFCMQICLFYRSKIVSSVYRILPHFFNEVHTKKYNI</sequence>
<dbReference type="Proteomes" id="UP000053237">
    <property type="component" value="Unassembled WGS sequence"/>
</dbReference>
<reference evidence="2 3" key="1">
    <citation type="submission" date="2012-05" db="EMBL/GenBank/DDBJ databases">
        <title>Recombination and specialization in a pathogen metapopulation.</title>
        <authorList>
            <person name="Gardiner A."/>
            <person name="Kemen E."/>
            <person name="Schultz-Larsen T."/>
            <person name="MacLean D."/>
            <person name="Van Oosterhout C."/>
            <person name="Jones J.D.G."/>
        </authorList>
    </citation>
    <scope>NUCLEOTIDE SEQUENCE [LARGE SCALE GENOMIC DNA]</scope>
    <source>
        <strain evidence="2 3">Ac Nc2</strain>
    </source>
</reference>
<evidence type="ECO:0000313" key="3">
    <source>
        <dbReference type="Proteomes" id="UP000053237"/>
    </source>
</evidence>
<accession>A0A024FVK8</accession>
<keyword evidence="1" id="KW-0472">Membrane</keyword>
<proteinExistence type="predicted"/>
<evidence type="ECO:0000256" key="1">
    <source>
        <dbReference type="SAM" id="Phobius"/>
    </source>
</evidence>
<organism evidence="2 3">
    <name type="scientific">Albugo candida</name>
    <dbReference type="NCBI Taxonomy" id="65357"/>
    <lineage>
        <taxon>Eukaryota</taxon>
        <taxon>Sar</taxon>
        <taxon>Stramenopiles</taxon>
        <taxon>Oomycota</taxon>
        <taxon>Peronosporomycetes</taxon>
        <taxon>Albuginales</taxon>
        <taxon>Albuginaceae</taxon>
        <taxon>Albugo</taxon>
    </lineage>
</organism>
<keyword evidence="1" id="KW-0812">Transmembrane</keyword>
<dbReference type="AlphaFoldDB" id="A0A024FVK8"/>
<dbReference type="EMBL" id="CAIX01000524">
    <property type="protein sequence ID" value="CCI11051.1"/>
    <property type="molecule type" value="Genomic_DNA"/>
</dbReference>
<comment type="caution">
    <text evidence="2">The sequence shown here is derived from an EMBL/GenBank/DDBJ whole genome shotgun (WGS) entry which is preliminary data.</text>
</comment>